<keyword evidence="5 7" id="KW-0057">Aromatic amino acid biosynthesis</keyword>
<comment type="similarity">
    <text evidence="2 7 8">Belongs to the chorismate synthase family.</text>
</comment>
<dbReference type="PANTHER" id="PTHR21085:SF0">
    <property type="entry name" value="CHORISMATE SYNTHASE"/>
    <property type="match status" value="1"/>
</dbReference>
<dbReference type="GO" id="GO:0009073">
    <property type="term" value="P:aromatic amino acid family biosynthetic process"/>
    <property type="evidence" value="ECO:0007669"/>
    <property type="project" value="UniProtKB-KW"/>
</dbReference>
<comment type="subunit">
    <text evidence="7">Homotetramer.</text>
</comment>
<dbReference type="GO" id="GO:0010181">
    <property type="term" value="F:FMN binding"/>
    <property type="evidence" value="ECO:0007669"/>
    <property type="project" value="TreeGrafter"/>
</dbReference>
<evidence type="ECO:0000313" key="9">
    <source>
        <dbReference type="EMBL" id="CEA16029.1"/>
    </source>
</evidence>
<keyword evidence="7" id="KW-0274">FAD</keyword>
<dbReference type="EC" id="4.2.3.5" evidence="3 7"/>
<comment type="pathway">
    <text evidence="1 7 8">Metabolic intermediate biosynthesis; chorismate biosynthesis; chorismate from D-erythrose 4-phosphate and phosphoenolpyruvate: step 7/7.</text>
</comment>
<keyword evidence="10" id="KW-1185">Reference proteome</keyword>
<feature type="binding site" evidence="7">
    <location>
        <position position="52"/>
    </location>
    <ligand>
        <name>NADP(+)</name>
        <dbReference type="ChEBI" id="CHEBI:58349"/>
    </ligand>
</feature>
<feature type="binding site" evidence="7">
    <location>
        <position position="46"/>
    </location>
    <ligand>
        <name>NADP(+)</name>
        <dbReference type="ChEBI" id="CHEBI:58349"/>
    </ligand>
</feature>
<keyword evidence="4 7" id="KW-0028">Amino-acid biosynthesis</keyword>
<feature type="binding site" evidence="7">
    <location>
        <position position="323"/>
    </location>
    <ligand>
        <name>FMN</name>
        <dbReference type="ChEBI" id="CHEBI:58210"/>
    </ligand>
</feature>
<dbReference type="FunFam" id="3.60.150.10:FF:000003">
    <property type="entry name" value="Chorismate synthase"/>
    <property type="match status" value="1"/>
</dbReference>
<dbReference type="AlphaFoldDB" id="A0A098BZE5"/>
<dbReference type="GO" id="GO:0004107">
    <property type="term" value="F:chorismate synthase activity"/>
    <property type="evidence" value="ECO:0007669"/>
    <property type="project" value="UniProtKB-UniRule"/>
</dbReference>
<dbReference type="PROSITE" id="PS00787">
    <property type="entry name" value="CHORISMATE_SYNTHASE_1"/>
    <property type="match status" value="1"/>
</dbReference>
<proteinExistence type="inferred from homology"/>
<keyword evidence="6 7" id="KW-0456">Lyase</keyword>
<dbReference type="PANTHER" id="PTHR21085">
    <property type="entry name" value="CHORISMATE SYNTHASE"/>
    <property type="match status" value="1"/>
</dbReference>
<dbReference type="SUPFAM" id="SSF103263">
    <property type="entry name" value="Chorismate synthase, AroC"/>
    <property type="match status" value="1"/>
</dbReference>
<dbReference type="NCBIfam" id="TIGR00033">
    <property type="entry name" value="aroC"/>
    <property type="match status" value="1"/>
</dbReference>
<dbReference type="Proteomes" id="UP000032417">
    <property type="component" value="Chromosome 1"/>
</dbReference>
<name>A0A098BZE5_9BACT</name>
<dbReference type="GO" id="GO:0008652">
    <property type="term" value="P:amino acid biosynthetic process"/>
    <property type="evidence" value="ECO:0007669"/>
    <property type="project" value="UniProtKB-KW"/>
</dbReference>
<dbReference type="NCBIfam" id="NF003793">
    <property type="entry name" value="PRK05382.1"/>
    <property type="match status" value="1"/>
</dbReference>
<dbReference type="OrthoDB" id="9771806at2"/>
<evidence type="ECO:0000256" key="7">
    <source>
        <dbReference type="HAMAP-Rule" id="MF_00300"/>
    </source>
</evidence>
<feature type="binding site" evidence="7">
    <location>
        <begin position="297"/>
        <end position="301"/>
    </location>
    <ligand>
        <name>FMN</name>
        <dbReference type="ChEBI" id="CHEBI:58210"/>
    </ligand>
</feature>
<comment type="catalytic activity">
    <reaction evidence="7 8">
        <text>5-O-(1-carboxyvinyl)-3-phosphoshikimate = chorismate + phosphate</text>
        <dbReference type="Rhea" id="RHEA:21020"/>
        <dbReference type="ChEBI" id="CHEBI:29748"/>
        <dbReference type="ChEBI" id="CHEBI:43474"/>
        <dbReference type="ChEBI" id="CHEBI:57701"/>
        <dbReference type="EC" id="4.2.3.5"/>
    </reaction>
</comment>
<dbReference type="CDD" id="cd07304">
    <property type="entry name" value="Chorismate_synthase"/>
    <property type="match status" value="1"/>
</dbReference>
<dbReference type="InterPro" id="IPR035904">
    <property type="entry name" value="Chorismate_synth_AroC_sf"/>
</dbReference>
<evidence type="ECO:0000256" key="6">
    <source>
        <dbReference type="ARBA" id="ARBA00023239"/>
    </source>
</evidence>
<organism evidence="9 10">
    <name type="scientific">Fermentimonas caenicola</name>
    <dbReference type="NCBI Taxonomy" id="1562970"/>
    <lineage>
        <taxon>Bacteria</taxon>
        <taxon>Pseudomonadati</taxon>
        <taxon>Bacteroidota</taxon>
        <taxon>Bacteroidia</taxon>
        <taxon>Bacteroidales</taxon>
        <taxon>Dysgonomonadaceae</taxon>
        <taxon>Fermentimonas</taxon>
    </lineage>
</organism>
<evidence type="ECO:0000256" key="2">
    <source>
        <dbReference type="ARBA" id="ARBA00008014"/>
    </source>
</evidence>
<accession>A0A098BZE5</accession>
<keyword evidence="7" id="KW-0521">NADP</keyword>
<dbReference type="PATRIC" id="fig|1562970.3.peg.1265"/>
<feature type="binding site" evidence="7">
    <location>
        <begin position="239"/>
        <end position="240"/>
    </location>
    <ligand>
        <name>FMN</name>
        <dbReference type="ChEBI" id="CHEBI:58210"/>
    </ligand>
</feature>
<dbReference type="HOGENOM" id="CLU_034547_0_2_10"/>
<dbReference type="GO" id="GO:0009423">
    <property type="term" value="P:chorismate biosynthetic process"/>
    <property type="evidence" value="ECO:0007669"/>
    <property type="project" value="UniProtKB-UniRule"/>
</dbReference>
<gene>
    <name evidence="7 9" type="primary">aroC</name>
    <name evidence="9" type="ORF">ING2E5B_1279</name>
</gene>
<dbReference type="PROSITE" id="PS00789">
    <property type="entry name" value="CHORISMATE_SYNTHASE_3"/>
    <property type="match status" value="1"/>
</dbReference>
<sequence>MNTFGRLYRLTSFGESHGVAVGGVIDGCPPGLELDLDLIQNELNRRRPGQSRITTPRVESDTVEFLSGVFEGKTTGTPIGFIVKNENQQSNDYSNIKDAYRPSHADFTYHQKYGIRDYRGGGRSSARETIARIVGGAVAKLYLDKLGIDVKAYTSQVGHIGLENDYRMYDLTKIDDNIVRCPDPEVAELMIKLIQETRYQGDTIGGIITCVIKGVPVGLGEPVFGKLHTALGAAMLGINAVKGFEYGMGFNVSKKGSEVNDSFYDSNGTISTRTNYSGGIQAGISNGQDIYFRVAFKPVSTILMEQQTVDITGKNTTIKARGRHDPCVLPRAVPIVEAMAYMTIMDYYLISKANKPES</sequence>
<keyword evidence="7" id="KW-0285">Flavoprotein</keyword>
<dbReference type="GO" id="GO:0005829">
    <property type="term" value="C:cytosol"/>
    <property type="evidence" value="ECO:0007669"/>
    <property type="project" value="TreeGrafter"/>
</dbReference>
<feature type="binding site" evidence="7">
    <location>
        <position position="282"/>
    </location>
    <ligand>
        <name>FMN</name>
        <dbReference type="ChEBI" id="CHEBI:58210"/>
    </ligand>
</feature>
<evidence type="ECO:0000313" key="10">
    <source>
        <dbReference type="Proteomes" id="UP000032417"/>
    </source>
</evidence>
<evidence type="ECO:0000256" key="4">
    <source>
        <dbReference type="ARBA" id="ARBA00022605"/>
    </source>
</evidence>
<comment type="cofactor">
    <cofactor evidence="7 8">
        <name>FMNH2</name>
        <dbReference type="ChEBI" id="CHEBI:57618"/>
    </cofactor>
    <text evidence="7 8">Reduced FMN (FMNH(2)).</text>
</comment>
<keyword evidence="7" id="KW-0288">FMN</keyword>
<evidence type="ECO:0000256" key="5">
    <source>
        <dbReference type="ARBA" id="ARBA00023141"/>
    </source>
</evidence>
<dbReference type="InterPro" id="IPR020541">
    <property type="entry name" value="Chorismate_synthase_CS"/>
</dbReference>
<dbReference type="EMBL" id="LN515532">
    <property type="protein sequence ID" value="CEA16029.1"/>
    <property type="molecule type" value="Genomic_DNA"/>
</dbReference>
<comment type="function">
    <text evidence="7">Catalyzes the anti-1,4-elimination of the C-3 phosphate and the C-6 proR hydrogen from 5-enolpyruvylshikimate-3-phosphate (EPSP) to yield chorismate, which is the branch point compound that serves as the starting substrate for the three terminal pathways of aromatic amino acid biosynthesis. This reaction introduces a second double bond into the aromatic ring system.</text>
</comment>
<dbReference type="InterPro" id="IPR000453">
    <property type="entry name" value="Chorismate_synth"/>
</dbReference>
<dbReference type="PIRSF" id="PIRSF001456">
    <property type="entry name" value="Chorismate_synth"/>
    <property type="match status" value="1"/>
</dbReference>
<feature type="binding site" evidence="7">
    <location>
        <begin position="123"/>
        <end position="125"/>
    </location>
    <ligand>
        <name>FMN</name>
        <dbReference type="ChEBI" id="CHEBI:58210"/>
    </ligand>
</feature>
<evidence type="ECO:0000256" key="8">
    <source>
        <dbReference type="RuleBase" id="RU000605"/>
    </source>
</evidence>
<protein>
    <recommendedName>
        <fullName evidence="3 7">Chorismate synthase</fullName>
        <shortName evidence="7">CS</shortName>
        <ecNumber evidence="3 7">4.2.3.5</ecNumber>
    </recommendedName>
    <alternativeName>
        <fullName evidence="7">5-enolpyruvylshikimate-3-phosphate phospholyase</fullName>
    </alternativeName>
</protein>
<dbReference type="HAMAP" id="MF_00300">
    <property type="entry name" value="Chorismate_synth"/>
    <property type="match status" value="1"/>
</dbReference>
<reference evidence="9 10" key="1">
    <citation type="submission" date="2014-08" db="EMBL/GenBank/DDBJ databases">
        <authorList>
            <person name="Wibberg D."/>
        </authorList>
    </citation>
    <scope>NUCLEOTIDE SEQUENCE [LARGE SCALE GENOMIC DNA]</scope>
    <source>
        <strain evidence="10">ING2-E5B</strain>
    </source>
</reference>
<dbReference type="Gene3D" id="3.60.150.10">
    <property type="entry name" value="Chorismate synthase AroC"/>
    <property type="match status" value="1"/>
</dbReference>
<dbReference type="STRING" id="1562970.ING2E5B_1279"/>
<evidence type="ECO:0000256" key="3">
    <source>
        <dbReference type="ARBA" id="ARBA00013036"/>
    </source>
</evidence>
<dbReference type="KEGG" id="pbt:ING2E5B_1279"/>
<evidence type="ECO:0000256" key="1">
    <source>
        <dbReference type="ARBA" id="ARBA00005044"/>
    </source>
</evidence>
<dbReference type="Pfam" id="PF01264">
    <property type="entry name" value="Chorismate_synt"/>
    <property type="match status" value="1"/>
</dbReference>
<dbReference type="UniPathway" id="UPA00053">
    <property type="reaction ID" value="UER00090"/>
</dbReference>